<dbReference type="Pfam" id="PF03989">
    <property type="entry name" value="DNA_gyraseA_C"/>
    <property type="match status" value="2"/>
</dbReference>
<gene>
    <name evidence="1" type="ORF">Q3982_07275</name>
</gene>
<dbReference type="PANTHER" id="PTHR43493">
    <property type="entry name" value="DNA GYRASE/TOPOISOMERASE SUBUNIT A"/>
    <property type="match status" value="1"/>
</dbReference>
<dbReference type="Gene3D" id="2.120.10.90">
    <property type="entry name" value="DNA gyrase/topoisomerase IV, subunit A, C-terminal"/>
    <property type="match status" value="1"/>
</dbReference>
<feature type="non-terminal residue" evidence="1">
    <location>
        <position position="77"/>
    </location>
</feature>
<dbReference type="GO" id="GO:0003677">
    <property type="term" value="F:DNA binding"/>
    <property type="evidence" value="ECO:0007669"/>
    <property type="project" value="InterPro"/>
</dbReference>
<dbReference type="PANTHER" id="PTHR43493:SF5">
    <property type="entry name" value="DNA GYRASE SUBUNIT A, CHLOROPLASTIC_MITOCHONDRIAL"/>
    <property type="match status" value="1"/>
</dbReference>
<protein>
    <submittedName>
        <fullName evidence="1">DNA gyrase C-terminal beta-propeller domain-containing protein</fullName>
    </submittedName>
</protein>
<dbReference type="InterPro" id="IPR050220">
    <property type="entry name" value="Type_II_DNA_Topoisomerases"/>
</dbReference>
<accession>A0AA43U6L5</accession>
<dbReference type="GO" id="GO:0003918">
    <property type="term" value="F:DNA topoisomerase type II (double strand cut, ATP-hydrolyzing) activity"/>
    <property type="evidence" value="ECO:0007669"/>
    <property type="project" value="TreeGrafter"/>
</dbReference>
<dbReference type="InterPro" id="IPR035516">
    <property type="entry name" value="Gyrase/topoIV_suA_C"/>
</dbReference>
<organism evidence="1 2">
    <name type="scientific">Phoenicibacter congonensis</name>
    <dbReference type="NCBI Taxonomy" id="1944646"/>
    <lineage>
        <taxon>Bacteria</taxon>
        <taxon>Bacillati</taxon>
        <taxon>Actinomycetota</taxon>
        <taxon>Coriobacteriia</taxon>
        <taxon>Eggerthellales</taxon>
        <taxon>Eggerthellaceae</taxon>
        <taxon>Phoenicibacter</taxon>
    </lineage>
</organism>
<sequence>MQGAANLKENDFVEHLFVASNHCYMLFFTSAGKVYRLKAYEIPEASRQARGTAIVNLLNLDKDETIQAIIASKEFPE</sequence>
<dbReference type="InterPro" id="IPR006691">
    <property type="entry name" value="GyrA/parC_rep"/>
</dbReference>
<comment type="caution">
    <text evidence="1">The sequence shown here is derived from an EMBL/GenBank/DDBJ whole genome shotgun (WGS) entry which is preliminary data.</text>
</comment>
<evidence type="ECO:0000313" key="1">
    <source>
        <dbReference type="EMBL" id="MDO4842458.1"/>
    </source>
</evidence>
<name>A0AA43U6L5_9ACTN</name>
<proteinExistence type="predicted"/>
<dbReference type="Proteomes" id="UP001168575">
    <property type="component" value="Unassembled WGS sequence"/>
</dbReference>
<keyword evidence="2" id="KW-1185">Reference proteome</keyword>
<dbReference type="GO" id="GO:0005737">
    <property type="term" value="C:cytoplasm"/>
    <property type="evidence" value="ECO:0007669"/>
    <property type="project" value="TreeGrafter"/>
</dbReference>
<dbReference type="EMBL" id="JAUMVS010000178">
    <property type="protein sequence ID" value="MDO4842458.1"/>
    <property type="molecule type" value="Genomic_DNA"/>
</dbReference>
<dbReference type="GO" id="GO:0005524">
    <property type="term" value="F:ATP binding"/>
    <property type="evidence" value="ECO:0007669"/>
    <property type="project" value="InterPro"/>
</dbReference>
<reference evidence="1" key="1">
    <citation type="submission" date="2023-07" db="EMBL/GenBank/DDBJ databases">
        <title>Between Cages and Wild: Unraveling the Impact of Captivity on Animal Microbiomes and Antimicrobial Resistance.</title>
        <authorList>
            <person name="Schmartz G.P."/>
            <person name="Rehner J."/>
            <person name="Schuff M.J."/>
            <person name="Becker S.L."/>
            <person name="Kravczyk M."/>
            <person name="Gurevich A."/>
            <person name="Francke R."/>
            <person name="Mueller R."/>
            <person name="Keller V."/>
            <person name="Keller A."/>
        </authorList>
    </citation>
    <scope>NUCLEOTIDE SEQUENCE</scope>
    <source>
        <strain evidence="1">S12M_St_49</strain>
    </source>
</reference>
<evidence type="ECO:0000313" key="2">
    <source>
        <dbReference type="Proteomes" id="UP001168575"/>
    </source>
</evidence>
<dbReference type="GO" id="GO:0006265">
    <property type="term" value="P:DNA topological change"/>
    <property type="evidence" value="ECO:0007669"/>
    <property type="project" value="InterPro"/>
</dbReference>
<dbReference type="GO" id="GO:0009330">
    <property type="term" value="C:DNA topoisomerase type II (double strand cut, ATP-hydrolyzing) complex"/>
    <property type="evidence" value="ECO:0007669"/>
    <property type="project" value="TreeGrafter"/>
</dbReference>
<dbReference type="SUPFAM" id="SSF101904">
    <property type="entry name" value="GyrA/ParC C-terminal domain-like"/>
    <property type="match status" value="1"/>
</dbReference>
<dbReference type="AlphaFoldDB" id="A0AA43U6L5"/>